<protein>
    <submittedName>
        <fullName evidence="1">Uncharacterized protein</fullName>
    </submittedName>
</protein>
<keyword evidence="2" id="KW-1185">Reference proteome</keyword>
<dbReference type="GeneID" id="63775793"/>
<dbReference type="InParanoid" id="A0A1Y2EA49"/>
<organism evidence="1 2">
    <name type="scientific">Pseudomassariella vexata</name>
    <dbReference type="NCBI Taxonomy" id="1141098"/>
    <lineage>
        <taxon>Eukaryota</taxon>
        <taxon>Fungi</taxon>
        <taxon>Dikarya</taxon>
        <taxon>Ascomycota</taxon>
        <taxon>Pezizomycotina</taxon>
        <taxon>Sordariomycetes</taxon>
        <taxon>Xylariomycetidae</taxon>
        <taxon>Amphisphaeriales</taxon>
        <taxon>Pseudomassariaceae</taxon>
        <taxon>Pseudomassariella</taxon>
    </lineage>
</organism>
<dbReference type="RefSeq" id="XP_040718730.1">
    <property type="nucleotide sequence ID" value="XM_040859581.1"/>
</dbReference>
<accession>A0A1Y2EA49</accession>
<comment type="caution">
    <text evidence="1">The sequence shown here is derived from an EMBL/GenBank/DDBJ whole genome shotgun (WGS) entry which is preliminary data.</text>
</comment>
<reference evidence="1 2" key="1">
    <citation type="submission" date="2016-07" db="EMBL/GenBank/DDBJ databases">
        <title>Pervasive Adenine N6-methylation of Active Genes in Fungi.</title>
        <authorList>
            <consortium name="DOE Joint Genome Institute"/>
            <person name="Mondo S.J."/>
            <person name="Dannebaum R.O."/>
            <person name="Kuo R.C."/>
            <person name="Labutti K."/>
            <person name="Haridas S."/>
            <person name="Kuo A."/>
            <person name="Salamov A."/>
            <person name="Ahrendt S.R."/>
            <person name="Lipzen A."/>
            <person name="Sullivan W."/>
            <person name="Andreopoulos W.B."/>
            <person name="Clum A."/>
            <person name="Lindquist E."/>
            <person name="Daum C."/>
            <person name="Ramamoorthy G.K."/>
            <person name="Gryganskyi A."/>
            <person name="Culley D."/>
            <person name="Magnuson J.K."/>
            <person name="James T.Y."/>
            <person name="O'Malley M.A."/>
            <person name="Stajich J.E."/>
            <person name="Spatafora J.W."/>
            <person name="Visel A."/>
            <person name="Grigoriev I.V."/>
        </authorList>
    </citation>
    <scope>NUCLEOTIDE SEQUENCE [LARGE SCALE GENOMIC DNA]</scope>
    <source>
        <strain evidence="1 2">CBS 129021</strain>
    </source>
</reference>
<sequence>MMTHPPYMVARRPLPFLYPCLSPMSPRYTSSQPVPASAQPATPHAKLATIPCCG</sequence>
<dbReference type="Proteomes" id="UP000193689">
    <property type="component" value="Unassembled WGS sequence"/>
</dbReference>
<gene>
    <name evidence="1" type="ORF">BCR38DRAFT_423266</name>
</gene>
<evidence type="ECO:0000313" key="2">
    <source>
        <dbReference type="Proteomes" id="UP000193689"/>
    </source>
</evidence>
<dbReference type="EMBL" id="MCFJ01000003">
    <property type="protein sequence ID" value="ORY68443.1"/>
    <property type="molecule type" value="Genomic_DNA"/>
</dbReference>
<dbReference type="AlphaFoldDB" id="A0A1Y2EA49"/>
<evidence type="ECO:0000313" key="1">
    <source>
        <dbReference type="EMBL" id="ORY68443.1"/>
    </source>
</evidence>
<proteinExistence type="predicted"/>
<name>A0A1Y2EA49_9PEZI</name>